<dbReference type="EMBL" id="MK500590">
    <property type="protein sequence ID" value="QBK93101.1"/>
    <property type="molecule type" value="Genomic_DNA"/>
</dbReference>
<sequence>MDPYYGNISCQCNLKNGNPCTNGAYWRVEEEPAHFRCGNHSEDIERTKLVIDPGKKKNDLIKERYNEAEEAMKSNKGKGNVICGKTRFKIKTPYTQGYFNVFPNYRHQDRKGGFGCSSLSPMIIGPIEHGQPGLPNSVNLENFYQGNKVFKDEIYGKNDETNEFFETQLIMYNDKIPHRHKIGHKGKTPRYWLWKTKNGSYEKLGYIDSRQFYCTFYERMVKYLPDLKKLKEMVEEGWNLQILGYDGNSDLTVDTIEDAYLDVKKPFGHESVLFTILTIPEEQYPWTIHKTEELWS</sequence>
<reference evidence="1" key="1">
    <citation type="journal article" date="2019" name="MBio">
        <title>Virus Genomes from Deep Sea Sediments Expand the Ocean Megavirome and Support Independent Origins of Viral Gigantism.</title>
        <authorList>
            <person name="Backstrom D."/>
            <person name="Yutin N."/>
            <person name="Jorgensen S.L."/>
            <person name="Dharamshi J."/>
            <person name="Homa F."/>
            <person name="Zaremba-Niedwiedzka K."/>
            <person name="Spang A."/>
            <person name="Wolf Y.I."/>
            <person name="Koonin E.V."/>
            <person name="Ettema T.J."/>
        </authorList>
    </citation>
    <scope>NUCLEOTIDE SEQUENCE</scope>
</reference>
<evidence type="ECO:0000313" key="1">
    <source>
        <dbReference type="EMBL" id="QBK93101.1"/>
    </source>
</evidence>
<gene>
    <name evidence="1" type="ORF">LCPAC403_02350</name>
</gene>
<protein>
    <submittedName>
        <fullName evidence="1">Uncharacterized protein</fullName>
    </submittedName>
</protein>
<name>A0A481ZET9_9VIRU</name>
<proteinExistence type="predicted"/>
<organism evidence="1">
    <name type="scientific">Pithovirus LCPAC403</name>
    <dbReference type="NCBI Taxonomy" id="2506596"/>
    <lineage>
        <taxon>Viruses</taxon>
        <taxon>Pithoviruses</taxon>
    </lineage>
</organism>
<accession>A0A481ZET9</accession>